<evidence type="ECO:0000313" key="2">
    <source>
        <dbReference type="EMBL" id="GIY93637.1"/>
    </source>
</evidence>
<evidence type="ECO:0000313" key="3">
    <source>
        <dbReference type="Proteomes" id="UP001054945"/>
    </source>
</evidence>
<sequence>MRKQKRTRTSPLLWRPHHLDGGSSGRQPIAPGRAAHFHEPKPNWMKMILLKVTNQPTYIEGLAAKGEQVCDVTDRKKRSER</sequence>
<evidence type="ECO:0000256" key="1">
    <source>
        <dbReference type="SAM" id="MobiDB-lite"/>
    </source>
</evidence>
<feature type="region of interest" description="Disordered" evidence="1">
    <location>
        <begin position="1"/>
        <end position="40"/>
    </location>
</feature>
<dbReference type="Proteomes" id="UP001054945">
    <property type="component" value="Unassembled WGS sequence"/>
</dbReference>
<dbReference type="EMBL" id="BPLR01017683">
    <property type="protein sequence ID" value="GIY93637.1"/>
    <property type="molecule type" value="Genomic_DNA"/>
</dbReference>
<accession>A0AAV4XEJ0</accession>
<protein>
    <submittedName>
        <fullName evidence="2">Uncharacterized protein</fullName>
    </submittedName>
</protein>
<gene>
    <name evidence="2" type="ORF">CEXT_613621</name>
</gene>
<proteinExistence type="predicted"/>
<dbReference type="AlphaFoldDB" id="A0AAV4XEJ0"/>
<comment type="caution">
    <text evidence="2">The sequence shown here is derived from an EMBL/GenBank/DDBJ whole genome shotgun (WGS) entry which is preliminary data.</text>
</comment>
<keyword evidence="3" id="KW-1185">Reference proteome</keyword>
<organism evidence="2 3">
    <name type="scientific">Caerostris extrusa</name>
    <name type="common">Bark spider</name>
    <name type="synonym">Caerostris bankana</name>
    <dbReference type="NCBI Taxonomy" id="172846"/>
    <lineage>
        <taxon>Eukaryota</taxon>
        <taxon>Metazoa</taxon>
        <taxon>Ecdysozoa</taxon>
        <taxon>Arthropoda</taxon>
        <taxon>Chelicerata</taxon>
        <taxon>Arachnida</taxon>
        <taxon>Araneae</taxon>
        <taxon>Araneomorphae</taxon>
        <taxon>Entelegynae</taxon>
        <taxon>Araneoidea</taxon>
        <taxon>Araneidae</taxon>
        <taxon>Caerostris</taxon>
    </lineage>
</organism>
<reference evidence="2 3" key="1">
    <citation type="submission" date="2021-06" db="EMBL/GenBank/DDBJ databases">
        <title>Caerostris extrusa draft genome.</title>
        <authorList>
            <person name="Kono N."/>
            <person name="Arakawa K."/>
        </authorList>
    </citation>
    <scope>NUCLEOTIDE SEQUENCE [LARGE SCALE GENOMIC DNA]</scope>
</reference>
<name>A0AAV4XEJ0_CAEEX</name>